<feature type="region of interest" description="Disordered" evidence="1">
    <location>
        <begin position="21"/>
        <end position="45"/>
    </location>
</feature>
<gene>
    <name evidence="2" type="ORF">SAMN05192576_0904</name>
</gene>
<dbReference type="RefSeq" id="WP_091022239.1">
    <property type="nucleotide sequence ID" value="NZ_BKAE01000002.1"/>
</dbReference>
<organism evidence="2 3">
    <name type="scientific">Nocardioides szechwanensis</name>
    <dbReference type="NCBI Taxonomy" id="1005944"/>
    <lineage>
        <taxon>Bacteria</taxon>
        <taxon>Bacillati</taxon>
        <taxon>Actinomycetota</taxon>
        <taxon>Actinomycetes</taxon>
        <taxon>Propionibacteriales</taxon>
        <taxon>Nocardioidaceae</taxon>
        <taxon>Nocardioides</taxon>
    </lineage>
</organism>
<evidence type="ECO:0008006" key="4">
    <source>
        <dbReference type="Google" id="ProtNLM"/>
    </source>
</evidence>
<sequence>MRFRRKSEDDIDAAAEAALEAEADAQADAGGPIDADDLPDDGTDRVDLGSLVLTPEEGRELRLQVDEATGAVQSVVLAGSDGAVELRAFSAPTNGDLWSDVRPQIAADMAQRGGTATEREGRFGTELLCQATIQRPDGTTGTQPSRIIGINGRRWLLRATLLGRPAVEPDSAEAWEETISSVAVRRGSHAMPVGEALPVVMPANARRVEPPTS</sequence>
<keyword evidence="3" id="KW-1185">Reference proteome</keyword>
<dbReference type="Proteomes" id="UP000199004">
    <property type="component" value="Unassembled WGS sequence"/>
</dbReference>
<evidence type="ECO:0000256" key="1">
    <source>
        <dbReference type="SAM" id="MobiDB-lite"/>
    </source>
</evidence>
<name>A0A1G9W0L2_9ACTN</name>
<reference evidence="2 3" key="1">
    <citation type="submission" date="2016-10" db="EMBL/GenBank/DDBJ databases">
        <authorList>
            <person name="de Groot N.N."/>
        </authorList>
    </citation>
    <scope>NUCLEOTIDE SEQUENCE [LARGE SCALE GENOMIC DNA]</scope>
    <source>
        <strain evidence="2 3">CGMCC 1.11147</strain>
    </source>
</reference>
<dbReference type="EMBL" id="FNIC01000001">
    <property type="protein sequence ID" value="SDM77595.1"/>
    <property type="molecule type" value="Genomic_DNA"/>
</dbReference>
<protein>
    <recommendedName>
        <fullName evidence="4">DUF3710 domain-containing protein</fullName>
    </recommendedName>
</protein>
<accession>A0A1G9W0L2</accession>
<dbReference type="InterPro" id="IPR022183">
    <property type="entry name" value="DUF3710"/>
</dbReference>
<evidence type="ECO:0000313" key="2">
    <source>
        <dbReference type="EMBL" id="SDM77595.1"/>
    </source>
</evidence>
<dbReference type="Pfam" id="PF12502">
    <property type="entry name" value="DUF3710"/>
    <property type="match status" value="1"/>
</dbReference>
<dbReference type="OrthoDB" id="8480367at2"/>
<dbReference type="AlphaFoldDB" id="A0A1G9W0L2"/>
<dbReference type="STRING" id="1005944.SAMN05192576_0904"/>
<proteinExistence type="predicted"/>
<evidence type="ECO:0000313" key="3">
    <source>
        <dbReference type="Proteomes" id="UP000199004"/>
    </source>
</evidence>